<feature type="region of interest" description="Disordered" evidence="1">
    <location>
        <begin position="692"/>
        <end position="775"/>
    </location>
</feature>
<dbReference type="EMBL" id="JAFEKC020000017">
    <property type="protein sequence ID" value="KAK0510199.1"/>
    <property type="molecule type" value="Genomic_DNA"/>
</dbReference>
<comment type="caution">
    <text evidence="2">The sequence shown here is derived from an EMBL/GenBank/DDBJ whole genome shotgun (WGS) entry which is preliminary data.</text>
</comment>
<sequence>MDTATEDTTRQGPSQGSAGRVEAGGEVYNTQVTSTHTSTKTSVSGSTSASQVDPESHKTSFESVRDGGEKHEHLRRNDTVVPTSTNTGNRVNVRPASLDLSLSTYRGLGGPLVSPGIGLRNVTASVATKPQPSSQNTSHATNVCEPAPPKQLPNINETLGDFAPPTQGHAALAPAPLQCTNMTPAPNSATPADHGLLVNPYFRRADEIGPNHSIPGLGHIGALLTPPGWKIGDEPITDVEAEWLCDEARTQAAKMLNVNVRRRGKLSSAEHLQRNAEEVEEWQRQHRIDNICLAERKWIYLKWQERKAFRSMQTQQQRPFQAQARVVPSPLHPPAQTSIHAYQRHQQAQLPSSPLSPYSSSSPLSAGSLNNRLQYLQRGLHLPVRSPMNPSFLDPNLVPQTLDSIYAHYRANRITIMQMYDENEDFLTNWTTKFGLARPQGLPVTPMPQYMNGNGQQARPIVNIHHGHEQGQTFPHPETARLSEKVQDVPITQFLASNNHPFHDQYQGPGPFHSQRQEPFRAPSRAGRIPLLERPQADANRLPERTLDRPGTQQSYMGDRMASSGKPLVWHQEPVEHPYAPTATGSQGRQKPGTEAKTKASNIMNAAQQVIRRGRKPAIDVKKGFSVSTDQARRLIALGVSDSTSTRPSTARESSLPAGTITQSAPFTIAPFGNPQSSNGVADSGVSAIAGTQPVLGTSTNSRANSPSPSSECSDDPKDATFGANPKRKIAGPTANAPDRKPAVAGNKRKSGTAEPAPTMKRTRMNLDGVAEKNA</sequence>
<name>A0AA39QYB4_9LECA</name>
<feature type="region of interest" description="Disordered" evidence="1">
    <location>
        <begin position="578"/>
        <end position="600"/>
    </location>
</feature>
<gene>
    <name evidence="2" type="ORF">JMJ35_007593</name>
</gene>
<keyword evidence="3" id="KW-1185">Reference proteome</keyword>
<feature type="region of interest" description="Disordered" evidence="1">
    <location>
        <begin position="314"/>
        <end position="365"/>
    </location>
</feature>
<organism evidence="2 3">
    <name type="scientific">Cladonia borealis</name>
    <dbReference type="NCBI Taxonomy" id="184061"/>
    <lineage>
        <taxon>Eukaryota</taxon>
        <taxon>Fungi</taxon>
        <taxon>Dikarya</taxon>
        <taxon>Ascomycota</taxon>
        <taxon>Pezizomycotina</taxon>
        <taxon>Lecanoromycetes</taxon>
        <taxon>OSLEUM clade</taxon>
        <taxon>Lecanoromycetidae</taxon>
        <taxon>Lecanorales</taxon>
        <taxon>Lecanorineae</taxon>
        <taxon>Cladoniaceae</taxon>
        <taxon>Cladonia</taxon>
    </lineage>
</organism>
<feature type="compositionally biased region" description="Basic and acidic residues" evidence="1">
    <location>
        <begin position="54"/>
        <end position="74"/>
    </location>
</feature>
<proteinExistence type="predicted"/>
<feature type="compositionally biased region" description="Low complexity" evidence="1">
    <location>
        <begin position="314"/>
        <end position="325"/>
    </location>
</feature>
<feature type="compositionally biased region" description="Polar residues" evidence="1">
    <location>
        <begin position="641"/>
        <end position="653"/>
    </location>
</feature>
<feature type="compositionally biased region" description="Low complexity" evidence="1">
    <location>
        <begin position="30"/>
        <end position="50"/>
    </location>
</feature>
<feature type="region of interest" description="Disordered" evidence="1">
    <location>
        <begin position="507"/>
        <end position="563"/>
    </location>
</feature>
<protein>
    <submittedName>
        <fullName evidence="2">Uncharacterized protein</fullName>
    </submittedName>
</protein>
<feature type="region of interest" description="Disordered" evidence="1">
    <location>
        <begin position="667"/>
        <end position="686"/>
    </location>
</feature>
<accession>A0AA39QYB4</accession>
<feature type="compositionally biased region" description="Low complexity" evidence="1">
    <location>
        <begin position="698"/>
        <end position="711"/>
    </location>
</feature>
<dbReference type="AlphaFoldDB" id="A0AA39QYB4"/>
<evidence type="ECO:0000256" key="1">
    <source>
        <dbReference type="SAM" id="MobiDB-lite"/>
    </source>
</evidence>
<feature type="region of interest" description="Disordered" evidence="1">
    <location>
        <begin position="639"/>
        <end position="660"/>
    </location>
</feature>
<dbReference type="Proteomes" id="UP001166286">
    <property type="component" value="Unassembled WGS sequence"/>
</dbReference>
<evidence type="ECO:0000313" key="3">
    <source>
        <dbReference type="Proteomes" id="UP001166286"/>
    </source>
</evidence>
<feature type="compositionally biased region" description="Polar residues" evidence="1">
    <location>
        <begin position="335"/>
        <end position="349"/>
    </location>
</feature>
<reference evidence="2" key="1">
    <citation type="submission" date="2023-03" db="EMBL/GenBank/DDBJ databases">
        <title>Complete genome of Cladonia borealis.</title>
        <authorList>
            <person name="Park H."/>
        </authorList>
    </citation>
    <scope>NUCLEOTIDE SEQUENCE</scope>
    <source>
        <strain evidence="2">ANT050790</strain>
    </source>
</reference>
<feature type="region of interest" description="Disordered" evidence="1">
    <location>
        <begin position="1"/>
        <end position="74"/>
    </location>
</feature>
<feature type="compositionally biased region" description="Low complexity" evidence="1">
    <location>
        <begin position="350"/>
        <end position="365"/>
    </location>
</feature>
<evidence type="ECO:0000313" key="2">
    <source>
        <dbReference type="EMBL" id="KAK0510199.1"/>
    </source>
</evidence>